<evidence type="ECO:0000259" key="1">
    <source>
        <dbReference type="Pfam" id="PF19408"/>
    </source>
</evidence>
<reference evidence="2 3" key="1">
    <citation type="submission" date="2017-06" db="EMBL/GenBank/DDBJ databases">
        <authorList>
            <consortium name="Pathogen Informatics"/>
        </authorList>
    </citation>
    <scope>NUCLEOTIDE SEQUENCE [LARGE SCALE GENOMIC DNA]</scope>
    <source>
        <strain evidence="2 3">NCTC12149</strain>
    </source>
</reference>
<proteinExistence type="predicted"/>
<dbReference type="Proteomes" id="UP000215355">
    <property type="component" value="Chromosome 1"/>
</dbReference>
<evidence type="ECO:0000313" key="2">
    <source>
        <dbReference type="EMBL" id="SNV59890.1"/>
    </source>
</evidence>
<dbReference type="PROSITE" id="PS51257">
    <property type="entry name" value="PROKAR_LIPOPROTEIN"/>
    <property type="match status" value="1"/>
</dbReference>
<sequence>MNGKSNELGYRRINFNAALLAVPSIITGPATISCTTAQTYSIPAIAGASYQWIVPTGIQIVSGQGARSAALKEYQGGTSTKRPITLRVTQGNCVKNFVLNVNSSFPEVATGIDVVDAIPSQLCTRKRYMLEANFTNTTGITSYDWVLPAGWRGPNNTNAFTTTSFITNITTSSSPVSGTIQVRARNSCGLGEPFQLNVTSIRCTD</sequence>
<dbReference type="Pfam" id="PF19408">
    <property type="entry name" value="PKD_6"/>
    <property type="match status" value="2"/>
</dbReference>
<gene>
    <name evidence="2" type="ORF">SAMEA4412673_03556</name>
</gene>
<dbReference type="EMBL" id="LT906468">
    <property type="protein sequence ID" value="SNV59890.1"/>
    <property type="molecule type" value="Genomic_DNA"/>
</dbReference>
<dbReference type="AlphaFoldDB" id="A0AAJ4XE59"/>
<dbReference type="InterPro" id="IPR045829">
    <property type="entry name" value="PKD_6"/>
</dbReference>
<evidence type="ECO:0000313" key="3">
    <source>
        <dbReference type="Proteomes" id="UP000215355"/>
    </source>
</evidence>
<accession>A0AAJ4XE59</accession>
<feature type="domain" description="PKD-like" evidence="1">
    <location>
        <begin position="22"/>
        <end position="72"/>
    </location>
</feature>
<dbReference type="RefSeq" id="WP_093101118.1">
    <property type="nucleotide sequence ID" value="NZ_FNGK01000010.1"/>
</dbReference>
<organism evidence="2 3">
    <name type="scientific">Sphingobacterium mizutaii</name>
    <dbReference type="NCBI Taxonomy" id="1010"/>
    <lineage>
        <taxon>Bacteria</taxon>
        <taxon>Pseudomonadati</taxon>
        <taxon>Bacteroidota</taxon>
        <taxon>Sphingobacteriia</taxon>
        <taxon>Sphingobacteriales</taxon>
        <taxon>Sphingobacteriaceae</taxon>
        <taxon>Sphingobacterium</taxon>
    </lineage>
</organism>
<protein>
    <recommendedName>
        <fullName evidence="1">PKD-like domain-containing protein</fullName>
    </recommendedName>
</protein>
<feature type="domain" description="PKD-like" evidence="1">
    <location>
        <begin position="135"/>
        <end position="198"/>
    </location>
</feature>
<dbReference type="KEGG" id="smiz:4412673_03556"/>
<name>A0AAJ4XE59_9SPHI</name>